<protein>
    <submittedName>
        <fullName evidence="5">DeoR/GlpR transcriptional regulator</fullName>
    </submittedName>
</protein>
<keyword evidence="6" id="KW-1185">Reference proteome</keyword>
<dbReference type="EMBL" id="JAFDVD010000001">
    <property type="protein sequence ID" value="MBM6398785.1"/>
    <property type="molecule type" value="Genomic_DNA"/>
</dbReference>
<dbReference type="SUPFAM" id="SSF46785">
    <property type="entry name" value="Winged helix' DNA-binding domain"/>
    <property type="match status" value="1"/>
</dbReference>
<sequence>MLANQRRAAILAIVEEHGAARVSELVDQLGVSDMTVRRDIERLDGEGLLERVHGGAVAISPRATDEPGFTAKSTLMTAEKQAIAQEAARLVQPGATIGISAGTTTYELARAVRDVPHLTVVTNSVPVAQLLHEAQAAGHVVVLTGGVRTPSDALVGPVAVSALQGLHVDRLFLGAHGIDRSAGLTTPNLVEAETNRALVRSSRSVCVLADHSKMGIVGLSSFLDLHAVDTLITDSGIGARARQVLEEQVEQLVLAAPGRGRSPRSEAAG</sequence>
<dbReference type="RefSeq" id="WP_204129284.1">
    <property type="nucleotide sequence ID" value="NZ_JAFDVD010000001.1"/>
</dbReference>
<evidence type="ECO:0000313" key="6">
    <source>
        <dbReference type="Proteomes" id="UP001430172"/>
    </source>
</evidence>
<proteinExistence type="predicted"/>
<dbReference type="InterPro" id="IPR001034">
    <property type="entry name" value="DeoR_HTH"/>
</dbReference>
<comment type="caution">
    <text evidence="5">The sequence shown here is derived from an EMBL/GenBank/DDBJ whole genome shotgun (WGS) entry which is preliminary data.</text>
</comment>
<dbReference type="SMART" id="SM01134">
    <property type="entry name" value="DeoRC"/>
    <property type="match status" value="1"/>
</dbReference>
<feature type="domain" description="HTH deoR-type" evidence="4">
    <location>
        <begin position="3"/>
        <end position="58"/>
    </location>
</feature>
<dbReference type="InterPro" id="IPR036390">
    <property type="entry name" value="WH_DNA-bd_sf"/>
</dbReference>
<keyword evidence="3" id="KW-0804">Transcription</keyword>
<dbReference type="InterPro" id="IPR050313">
    <property type="entry name" value="Carb_Metab_HTH_regulators"/>
</dbReference>
<dbReference type="SMART" id="SM00420">
    <property type="entry name" value="HTH_DEOR"/>
    <property type="match status" value="1"/>
</dbReference>
<dbReference type="InterPro" id="IPR037171">
    <property type="entry name" value="NagB/RpiA_transferase-like"/>
</dbReference>
<keyword evidence="1" id="KW-0805">Transcription regulation</keyword>
<dbReference type="InterPro" id="IPR014036">
    <property type="entry name" value="DeoR-like_C"/>
</dbReference>
<keyword evidence="2" id="KW-0238">DNA-binding</keyword>
<accession>A0ABS2CG84</accession>
<dbReference type="Gene3D" id="3.40.50.1360">
    <property type="match status" value="1"/>
</dbReference>
<dbReference type="Pfam" id="PF00455">
    <property type="entry name" value="DeoRC"/>
    <property type="match status" value="1"/>
</dbReference>
<dbReference type="PROSITE" id="PS51000">
    <property type="entry name" value="HTH_DEOR_2"/>
    <property type="match status" value="1"/>
</dbReference>
<dbReference type="InterPro" id="IPR018356">
    <property type="entry name" value="Tscrpt_reg_HTH_DeoR_CS"/>
</dbReference>
<dbReference type="Proteomes" id="UP001430172">
    <property type="component" value="Unassembled WGS sequence"/>
</dbReference>
<dbReference type="Gene3D" id="1.10.10.10">
    <property type="entry name" value="Winged helix-like DNA-binding domain superfamily/Winged helix DNA-binding domain"/>
    <property type="match status" value="1"/>
</dbReference>
<evidence type="ECO:0000313" key="5">
    <source>
        <dbReference type="EMBL" id="MBM6398785.1"/>
    </source>
</evidence>
<dbReference type="PANTHER" id="PTHR30363">
    <property type="entry name" value="HTH-TYPE TRANSCRIPTIONAL REGULATOR SRLR-RELATED"/>
    <property type="match status" value="1"/>
</dbReference>
<evidence type="ECO:0000256" key="3">
    <source>
        <dbReference type="ARBA" id="ARBA00023163"/>
    </source>
</evidence>
<dbReference type="PANTHER" id="PTHR30363:SF44">
    <property type="entry name" value="AGA OPERON TRANSCRIPTIONAL REPRESSOR-RELATED"/>
    <property type="match status" value="1"/>
</dbReference>
<dbReference type="PRINTS" id="PR00037">
    <property type="entry name" value="HTHLACR"/>
</dbReference>
<organism evidence="5 6">
    <name type="scientific">Phycicoccus sonneratiae</name>
    <dbReference type="NCBI Taxonomy" id="2807628"/>
    <lineage>
        <taxon>Bacteria</taxon>
        <taxon>Bacillati</taxon>
        <taxon>Actinomycetota</taxon>
        <taxon>Actinomycetes</taxon>
        <taxon>Micrococcales</taxon>
        <taxon>Intrasporangiaceae</taxon>
        <taxon>Phycicoccus</taxon>
    </lineage>
</organism>
<dbReference type="SUPFAM" id="SSF100950">
    <property type="entry name" value="NagB/RpiA/CoA transferase-like"/>
    <property type="match status" value="1"/>
</dbReference>
<reference evidence="5" key="1">
    <citation type="submission" date="2021-02" db="EMBL/GenBank/DDBJ databases">
        <title>Phycicoccus sp. MQZ13P-5T, whole genome shotgun sequence.</title>
        <authorList>
            <person name="Tuo L."/>
        </authorList>
    </citation>
    <scope>NUCLEOTIDE SEQUENCE</scope>
    <source>
        <strain evidence="5">MQZ13P-5</strain>
    </source>
</reference>
<dbReference type="InterPro" id="IPR036388">
    <property type="entry name" value="WH-like_DNA-bd_sf"/>
</dbReference>
<name>A0ABS2CG84_9MICO</name>
<evidence type="ECO:0000256" key="2">
    <source>
        <dbReference type="ARBA" id="ARBA00023125"/>
    </source>
</evidence>
<evidence type="ECO:0000259" key="4">
    <source>
        <dbReference type="PROSITE" id="PS51000"/>
    </source>
</evidence>
<gene>
    <name evidence="5" type="ORF">JQN70_00110</name>
</gene>
<dbReference type="PROSITE" id="PS00894">
    <property type="entry name" value="HTH_DEOR_1"/>
    <property type="match status" value="1"/>
</dbReference>
<evidence type="ECO:0000256" key="1">
    <source>
        <dbReference type="ARBA" id="ARBA00023015"/>
    </source>
</evidence>
<dbReference type="Pfam" id="PF08220">
    <property type="entry name" value="HTH_DeoR"/>
    <property type="match status" value="1"/>
</dbReference>